<dbReference type="PANTHER" id="PTHR10859:SF114">
    <property type="entry name" value="DOLICHOL-PHOSPHATE MANNOSYLTRANSFERASE"/>
    <property type="match status" value="1"/>
</dbReference>
<dbReference type="SUPFAM" id="SSF53448">
    <property type="entry name" value="Nucleotide-diphospho-sugar transferases"/>
    <property type="match status" value="1"/>
</dbReference>
<accession>A0A4R3JNB2</accession>
<dbReference type="GO" id="GO:0016740">
    <property type="term" value="F:transferase activity"/>
    <property type="evidence" value="ECO:0007669"/>
    <property type="project" value="UniProtKB-KW"/>
</dbReference>
<keyword evidence="9" id="KW-0808">Transferase</keyword>
<keyword evidence="2 5" id="KW-0812">Transmembrane</keyword>
<dbReference type="InterPro" id="IPR007267">
    <property type="entry name" value="GtrA_DPMS_TM"/>
</dbReference>
<evidence type="ECO:0000256" key="3">
    <source>
        <dbReference type="ARBA" id="ARBA00022989"/>
    </source>
</evidence>
<sequence length="357" mass="40375">MNSRKIALIPAYQPEAGLLELVRKIREKGLEVVVVDDGSSREKQGLFRKLEEEATVLRHDKNRGKGRALKTGFNYIQNSVSSDYVIVTVDADGQHKPDDVKKVCAAGMENPGQLILGSRKMKGDIPLRSRFGNTVTRIVYRLATGMKVYDTQTGLRAFDRKTAHRFAQVEGERYEYEMNVLLQCAREKIPVREVEIETVYIDENRTSHFDTIKDSVRIYKEILKFSAVSFGSFLIDYGIYSGMLCLTAGMLPDSARIISNVTARIVSAGVNYTANRNIVFQSNEKVVQSSGKYLLLVVLILVANTALLEIFVRRLGMNQYVGKICAELILFIVSWFVQSHFIFRRREDAHGTVFKKA</sequence>
<dbReference type="GO" id="GO:0006487">
    <property type="term" value="P:protein N-linked glycosylation"/>
    <property type="evidence" value="ECO:0007669"/>
    <property type="project" value="TreeGrafter"/>
</dbReference>
<keyword evidence="4 5" id="KW-0472">Membrane</keyword>
<feature type="domain" description="Glycosyltransferase 2-like" evidence="6">
    <location>
        <begin position="8"/>
        <end position="132"/>
    </location>
</feature>
<organism evidence="9 10">
    <name type="scientific">Faecalimonas umbilicata</name>
    <dbReference type="NCBI Taxonomy" id="1912855"/>
    <lineage>
        <taxon>Bacteria</taxon>
        <taxon>Bacillati</taxon>
        <taxon>Bacillota</taxon>
        <taxon>Clostridia</taxon>
        <taxon>Lachnospirales</taxon>
        <taxon>Lachnospiraceae</taxon>
        <taxon>Faecalimonas</taxon>
    </lineage>
</organism>
<evidence type="ECO:0000259" key="7">
    <source>
        <dbReference type="Pfam" id="PF04138"/>
    </source>
</evidence>
<evidence type="ECO:0000256" key="2">
    <source>
        <dbReference type="ARBA" id="ARBA00022692"/>
    </source>
</evidence>
<dbReference type="Proteomes" id="UP000294613">
    <property type="component" value="Unassembled WGS sequence"/>
</dbReference>
<dbReference type="InterPro" id="IPR029044">
    <property type="entry name" value="Nucleotide-diphossugar_trans"/>
</dbReference>
<gene>
    <name evidence="9" type="ORF">EDD74_11223</name>
    <name evidence="8" type="ORF">FAEUMB_20770</name>
</gene>
<feature type="transmembrane region" description="Helical" evidence="5">
    <location>
        <begin position="222"/>
        <end position="240"/>
    </location>
</feature>
<reference evidence="8 11" key="1">
    <citation type="journal article" date="2018" name="Int. J. Syst. Evol. Microbiol.">
        <title>Draft Genome Sequence of Faecalimonas umbilicata JCM 30896T, an Acetate-Producing Bacterium Isolated from Human Feces.</title>
        <authorList>
            <person name="Sakamoto M."/>
            <person name="Ikeyama N."/>
            <person name="Yuki M."/>
            <person name="Ohkuma M."/>
        </authorList>
    </citation>
    <scope>NUCLEOTIDE SEQUENCE [LARGE SCALE GENOMIC DNA]</scope>
    <source>
        <strain evidence="8 11">EGH7</strain>
    </source>
</reference>
<keyword evidence="11" id="KW-1185">Reference proteome</keyword>
<keyword evidence="3 5" id="KW-1133">Transmembrane helix</keyword>
<dbReference type="GO" id="GO:0016020">
    <property type="term" value="C:membrane"/>
    <property type="evidence" value="ECO:0007669"/>
    <property type="project" value="UniProtKB-SubCell"/>
</dbReference>
<comment type="subcellular location">
    <subcellularLocation>
        <location evidence="1">Membrane</location>
        <topology evidence="1">Multi-pass membrane protein</topology>
    </subcellularLocation>
</comment>
<evidence type="ECO:0000313" key="10">
    <source>
        <dbReference type="Proteomes" id="UP000294613"/>
    </source>
</evidence>
<evidence type="ECO:0000313" key="8">
    <source>
        <dbReference type="EMBL" id="GBU05536.1"/>
    </source>
</evidence>
<dbReference type="CDD" id="cd04179">
    <property type="entry name" value="DPM_DPG-synthase_like"/>
    <property type="match status" value="1"/>
</dbReference>
<evidence type="ECO:0000256" key="4">
    <source>
        <dbReference type="ARBA" id="ARBA00023136"/>
    </source>
</evidence>
<feature type="transmembrane region" description="Helical" evidence="5">
    <location>
        <begin position="324"/>
        <end position="343"/>
    </location>
</feature>
<dbReference type="PANTHER" id="PTHR10859">
    <property type="entry name" value="GLYCOSYL TRANSFERASE"/>
    <property type="match status" value="1"/>
</dbReference>
<dbReference type="AlphaFoldDB" id="A0A4R3JNB2"/>
<name>A0A4R3JNB2_9FIRM</name>
<dbReference type="Proteomes" id="UP000702954">
    <property type="component" value="Unassembled WGS sequence"/>
</dbReference>
<dbReference type="Pfam" id="PF00535">
    <property type="entry name" value="Glycos_transf_2"/>
    <property type="match status" value="1"/>
</dbReference>
<proteinExistence type="predicted"/>
<evidence type="ECO:0000313" key="11">
    <source>
        <dbReference type="Proteomes" id="UP000702954"/>
    </source>
</evidence>
<dbReference type="Pfam" id="PF04138">
    <property type="entry name" value="GtrA_DPMS_TM"/>
    <property type="match status" value="1"/>
</dbReference>
<dbReference type="EMBL" id="SLZV01000012">
    <property type="protein sequence ID" value="TCS67985.1"/>
    <property type="molecule type" value="Genomic_DNA"/>
</dbReference>
<dbReference type="InterPro" id="IPR001173">
    <property type="entry name" value="Glyco_trans_2-like"/>
</dbReference>
<comment type="caution">
    <text evidence="9">The sequence shown here is derived from an EMBL/GenBank/DDBJ whole genome shotgun (WGS) entry which is preliminary data.</text>
</comment>
<dbReference type="EMBL" id="BHEO01000008">
    <property type="protein sequence ID" value="GBU05536.1"/>
    <property type="molecule type" value="Genomic_DNA"/>
</dbReference>
<evidence type="ECO:0000256" key="5">
    <source>
        <dbReference type="SAM" id="Phobius"/>
    </source>
</evidence>
<protein>
    <submittedName>
        <fullName evidence="8">Glycosyl transferase</fullName>
    </submittedName>
    <submittedName>
        <fullName evidence="9">Glycosyltransferase involved in cell wall biosynthesis</fullName>
    </submittedName>
</protein>
<dbReference type="Gene3D" id="3.90.550.10">
    <property type="entry name" value="Spore Coat Polysaccharide Biosynthesis Protein SpsA, Chain A"/>
    <property type="match status" value="1"/>
</dbReference>
<evidence type="ECO:0000259" key="6">
    <source>
        <dbReference type="Pfam" id="PF00535"/>
    </source>
</evidence>
<dbReference type="RefSeq" id="WP_116441867.1">
    <property type="nucleotide sequence ID" value="NZ_BHEO01000008.1"/>
</dbReference>
<dbReference type="GO" id="GO:0000271">
    <property type="term" value="P:polysaccharide biosynthetic process"/>
    <property type="evidence" value="ECO:0007669"/>
    <property type="project" value="InterPro"/>
</dbReference>
<reference evidence="9 10" key="2">
    <citation type="submission" date="2019-03" db="EMBL/GenBank/DDBJ databases">
        <title>Genomic Encyclopedia of Type Strains, Phase IV (KMG-IV): sequencing the most valuable type-strain genomes for metagenomic binning, comparative biology and taxonomic classification.</title>
        <authorList>
            <person name="Goeker M."/>
        </authorList>
    </citation>
    <scope>NUCLEOTIDE SEQUENCE [LARGE SCALE GENOMIC DNA]</scope>
    <source>
        <strain evidence="9 10">DSM 103426</strain>
    </source>
</reference>
<evidence type="ECO:0000313" key="9">
    <source>
        <dbReference type="EMBL" id="TCS67985.1"/>
    </source>
</evidence>
<evidence type="ECO:0000256" key="1">
    <source>
        <dbReference type="ARBA" id="ARBA00004141"/>
    </source>
</evidence>
<feature type="transmembrane region" description="Helical" evidence="5">
    <location>
        <begin position="293"/>
        <end position="312"/>
    </location>
</feature>
<feature type="domain" description="GtrA/DPMS transmembrane" evidence="7">
    <location>
        <begin position="224"/>
        <end position="343"/>
    </location>
</feature>